<accession>A0A814H7H7</accession>
<gene>
    <name evidence="2" type="ORF">OXX778_LOCUS16642</name>
</gene>
<evidence type="ECO:0000313" key="3">
    <source>
        <dbReference type="Proteomes" id="UP000663879"/>
    </source>
</evidence>
<dbReference type="OrthoDB" id="10072131at2759"/>
<feature type="domain" description="MULE transposase" evidence="1">
    <location>
        <begin position="202"/>
        <end position="274"/>
    </location>
</feature>
<sequence length="275" mass="32646">MYSFIDNNSLYTYLKLIQIKIKNGPRNYSNRPRIQINQQYRYQKNEKKSNWYRCTNRLCGTLFDPNTLKINKIQHYHPPMTQCEIDCLLHFKTVVQVIISDHDVSIADAYNNEYQKLITKYSCEELAEFWKPFSSVNSNLRYHRNKTKPINAKETKDIVINDVYSKINNEQFLQFDNNNHSNRILIFMSPIGMKILANSTRWHLDGTFKTCPTHFHQILSIHGYYQNQMFPAAYILLQNKERETYIEALTEIKLILTSNNIQIKVQELLSDFELA</sequence>
<evidence type="ECO:0000259" key="1">
    <source>
        <dbReference type="Pfam" id="PF10551"/>
    </source>
</evidence>
<proteinExistence type="predicted"/>
<dbReference type="Proteomes" id="UP000663879">
    <property type="component" value="Unassembled WGS sequence"/>
</dbReference>
<comment type="caution">
    <text evidence="2">The sequence shown here is derived from an EMBL/GenBank/DDBJ whole genome shotgun (WGS) entry which is preliminary data.</text>
</comment>
<reference evidence="2" key="1">
    <citation type="submission" date="2021-02" db="EMBL/GenBank/DDBJ databases">
        <authorList>
            <person name="Nowell W R."/>
        </authorList>
    </citation>
    <scope>NUCLEOTIDE SEQUENCE</scope>
    <source>
        <strain evidence="2">Ploen Becks lab</strain>
    </source>
</reference>
<dbReference type="Pfam" id="PF10551">
    <property type="entry name" value="MULE"/>
    <property type="match status" value="1"/>
</dbReference>
<keyword evidence="3" id="KW-1185">Reference proteome</keyword>
<organism evidence="2 3">
    <name type="scientific">Brachionus calyciflorus</name>
    <dbReference type="NCBI Taxonomy" id="104777"/>
    <lineage>
        <taxon>Eukaryota</taxon>
        <taxon>Metazoa</taxon>
        <taxon>Spiralia</taxon>
        <taxon>Gnathifera</taxon>
        <taxon>Rotifera</taxon>
        <taxon>Eurotatoria</taxon>
        <taxon>Monogononta</taxon>
        <taxon>Pseudotrocha</taxon>
        <taxon>Ploima</taxon>
        <taxon>Brachionidae</taxon>
        <taxon>Brachionus</taxon>
    </lineage>
</organism>
<dbReference type="EMBL" id="CAJNOC010003996">
    <property type="protein sequence ID" value="CAF1005787.1"/>
    <property type="molecule type" value="Genomic_DNA"/>
</dbReference>
<feature type="non-terminal residue" evidence="2">
    <location>
        <position position="275"/>
    </location>
</feature>
<evidence type="ECO:0000313" key="2">
    <source>
        <dbReference type="EMBL" id="CAF1005787.1"/>
    </source>
</evidence>
<dbReference type="AlphaFoldDB" id="A0A814H7H7"/>
<name>A0A814H7H7_9BILA</name>
<protein>
    <recommendedName>
        <fullName evidence="1">MULE transposase domain-containing protein</fullName>
    </recommendedName>
</protein>
<dbReference type="InterPro" id="IPR018289">
    <property type="entry name" value="MULE_transposase_dom"/>
</dbReference>